<feature type="transmembrane region" description="Helical" evidence="6">
    <location>
        <begin position="185"/>
        <end position="205"/>
    </location>
</feature>
<dbReference type="PANTHER" id="PTHR38825">
    <property type="entry name" value="LYSINE EXPORTER PROTEIN (LYSE/YGGA)"/>
    <property type="match status" value="1"/>
</dbReference>
<evidence type="ECO:0000313" key="7">
    <source>
        <dbReference type="EMBL" id="CAA7600994.1"/>
    </source>
</evidence>
<dbReference type="RefSeq" id="WP_240984571.1">
    <property type="nucleotide sequence ID" value="NZ_CDGJ01000064.1"/>
</dbReference>
<dbReference type="GO" id="GO:0006865">
    <property type="term" value="P:amino acid transport"/>
    <property type="evidence" value="ECO:0007669"/>
    <property type="project" value="InterPro"/>
</dbReference>
<sequence>MTYWAIFFASLMMGFSGAIMPGPLLTVTVDASLREGSLAGPKLILGHALLEFSLVVLIFFGLGVFLTWSSVKGVIGVIGGLFLLWMSYGMLKKSTHKDLAFNNPAGSRETKRLNLILTGLTVSASNPYWSIWWATVGAGALMLAAGNGVAGAASFYAGHIVSDFLWYSLVSTAVARGRRVFTPRLYRMVLIVCGVFLLGLALYFIHSGINFLRLH</sequence>
<reference evidence="7" key="2">
    <citation type="submission" date="2020-01" db="EMBL/GenBank/DDBJ databases">
        <authorList>
            <person name="Hornung B."/>
        </authorList>
    </citation>
    <scope>NUCLEOTIDE SEQUENCE</scope>
    <source>
        <strain evidence="7">PacBioINE</strain>
    </source>
</reference>
<feature type="transmembrane region" description="Helical" evidence="6">
    <location>
        <begin position="6"/>
        <end position="27"/>
    </location>
</feature>
<evidence type="ECO:0000313" key="8">
    <source>
        <dbReference type="EMBL" id="CEJ07717.1"/>
    </source>
</evidence>
<accession>A0A8S0WN35</accession>
<dbReference type="AlphaFoldDB" id="A0A8S0WN35"/>
<name>A0A8S0WN35_9FIRM</name>
<evidence type="ECO:0000256" key="3">
    <source>
        <dbReference type="ARBA" id="ARBA00022692"/>
    </source>
</evidence>
<keyword evidence="5 6" id="KW-0472">Membrane</keyword>
<dbReference type="PANTHER" id="PTHR38825:SF1">
    <property type="entry name" value="TRANSPORTER, LYSE FAMILY"/>
    <property type="match status" value="1"/>
</dbReference>
<dbReference type="KEGG" id="aacx:DEACI_1647"/>
<protein>
    <submittedName>
        <fullName evidence="8">LysE type translocator protein</fullName>
    </submittedName>
    <submittedName>
        <fullName evidence="7">Lysine-type exporter protein (LYSE/YGGA)</fullName>
    </submittedName>
</protein>
<keyword evidence="9" id="KW-1185">Reference proteome</keyword>
<feature type="transmembrane region" description="Helical" evidence="6">
    <location>
        <begin position="48"/>
        <end position="68"/>
    </location>
</feature>
<feature type="transmembrane region" description="Helical" evidence="6">
    <location>
        <begin position="74"/>
        <end position="91"/>
    </location>
</feature>
<evidence type="ECO:0000256" key="6">
    <source>
        <dbReference type="SAM" id="Phobius"/>
    </source>
</evidence>
<evidence type="ECO:0000256" key="2">
    <source>
        <dbReference type="ARBA" id="ARBA00022475"/>
    </source>
</evidence>
<dbReference type="Proteomes" id="UP000836597">
    <property type="component" value="Chromosome"/>
</dbReference>
<dbReference type="EMBL" id="LR746496">
    <property type="protein sequence ID" value="CAA7600994.1"/>
    <property type="molecule type" value="Genomic_DNA"/>
</dbReference>
<dbReference type="InterPro" id="IPR001123">
    <property type="entry name" value="LeuE-type"/>
</dbReference>
<evidence type="ECO:0000256" key="5">
    <source>
        <dbReference type="ARBA" id="ARBA00023136"/>
    </source>
</evidence>
<evidence type="ECO:0000313" key="9">
    <source>
        <dbReference type="Proteomes" id="UP001071230"/>
    </source>
</evidence>
<gene>
    <name evidence="7" type="ORF">DEACI_1647</name>
    <name evidence="8" type="ORF">DEACI_2183</name>
</gene>
<comment type="subcellular location">
    <subcellularLocation>
        <location evidence="1">Cell membrane</location>
        <topology evidence="1">Multi-pass membrane protein</topology>
    </subcellularLocation>
</comment>
<dbReference type="Proteomes" id="UP001071230">
    <property type="component" value="Unassembled WGS sequence"/>
</dbReference>
<dbReference type="EMBL" id="CDGJ01000064">
    <property type="protein sequence ID" value="CEJ07717.1"/>
    <property type="molecule type" value="Genomic_DNA"/>
</dbReference>
<keyword evidence="4 6" id="KW-1133">Transmembrane helix</keyword>
<evidence type="ECO:0000256" key="1">
    <source>
        <dbReference type="ARBA" id="ARBA00004651"/>
    </source>
</evidence>
<proteinExistence type="predicted"/>
<reference evidence="8" key="1">
    <citation type="submission" date="2014-11" db="EMBL/GenBank/DDBJ databases">
        <authorList>
            <person name="Hornung B.V."/>
        </authorList>
    </citation>
    <scope>NUCLEOTIDE SEQUENCE</scope>
    <source>
        <strain evidence="8">INE</strain>
    </source>
</reference>
<dbReference type="GO" id="GO:0005886">
    <property type="term" value="C:plasma membrane"/>
    <property type="evidence" value="ECO:0007669"/>
    <property type="project" value="UniProtKB-SubCell"/>
</dbReference>
<keyword evidence="2" id="KW-1003">Cell membrane</keyword>
<organism evidence="7">
    <name type="scientific">Acididesulfobacillus acetoxydans</name>
    <dbReference type="NCBI Taxonomy" id="1561005"/>
    <lineage>
        <taxon>Bacteria</taxon>
        <taxon>Bacillati</taxon>
        <taxon>Bacillota</taxon>
        <taxon>Clostridia</taxon>
        <taxon>Eubacteriales</taxon>
        <taxon>Peptococcaceae</taxon>
        <taxon>Acididesulfobacillus</taxon>
    </lineage>
</organism>
<keyword evidence="3 6" id="KW-0812">Transmembrane</keyword>
<dbReference type="Pfam" id="PF01810">
    <property type="entry name" value="LysE"/>
    <property type="match status" value="1"/>
</dbReference>
<evidence type="ECO:0000256" key="4">
    <source>
        <dbReference type="ARBA" id="ARBA00022989"/>
    </source>
</evidence>